<dbReference type="InterPro" id="IPR001128">
    <property type="entry name" value="Cyt_P450"/>
</dbReference>
<keyword evidence="5 7" id="KW-0503">Monooxygenase</keyword>
<dbReference type="SUPFAM" id="SSF48264">
    <property type="entry name" value="Cytochrome P450"/>
    <property type="match status" value="1"/>
</dbReference>
<dbReference type="InterPro" id="IPR002403">
    <property type="entry name" value="Cyt_P450_E_grp-IV"/>
</dbReference>
<dbReference type="GO" id="GO:0005506">
    <property type="term" value="F:iron ion binding"/>
    <property type="evidence" value="ECO:0007669"/>
    <property type="project" value="InterPro"/>
</dbReference>
<evidence type="ECO:0000256" key="7">
    <source>
        <dbReference type="RuleBase" id="RU000461"/>
    </source>
</evidence>
<dbReference type="Pfam" id="PF00067">
    <property type="entry name" value="p450"/>
    <property type="match status" value="1"/>
</dbReference>
<dbReference type="PROSITE" id="PS00086">
    <property type="entry name" value="CYTOCHROME_P450"/>
    <property type="match status" value="1"/>
</dbReference>
<comment type="cofactor">
    <cofactor evidence="1 6">
        <name>heme</name>
        <dbReference type="ChEBI" id="CHEBI:30413"/>
    </cofactor>
</comment>
<dbReference type="Gene3D" id="1.10.630.10">
    <property type="entry name" value="Cytochrome P450"/>
    <property type="match status" value="1"/>
</dbReference>
<evidence type="ECO:0000256" key="1">
    <source>
        <dbReference type="ARBA" id="ARBA00001971"/>
    </source>
</evidence>
<dbReference type="InterPro" id="IPR017972">
    <property type="entry name" value="Cyt_P450_CS"/>
</dbReference>
<accession>A0AAE0MYX9</accession>
<evidence type="ECO:0000256" key="5">
    <source>
        <dbReference type="ARBA" id="ARBA00023033"/>
    </source>
</evidence>
<dbReference type="GO" id="GO:0020037">
    <property type="term" value="F:heme binding"/>
    <property type="evidence" value="ECO:0007669"/>
    <property type="project" value="InterPro"/>
</dbReference>
<dbReference type="InterPro" id="IPR036396">
    <property type="entry name" value="Cyt_P450_sf"/>
</dbReference>
<evidence type="ECO:0000256" key="4">
    <source>
        <dbReference type="ARBA" id="ARBA00023004"/>
    </source>
</evidence>
<reference evidence="10" key="2">
    <citation type="submission" date="2023-06" db="EMBL/GenBank/DDBJ databases">
        <authorList>
            <consortium name="Lawrence Berkeley National Laboratory"/>
            <person name="Haridas S."/>
            <person name="Hensen N."/>
            <person name="Bonometti L."/>
            <person name="Westerberg I."/>
            <person name="Brannstrom I.O."/>
            <person name="Guillou S."/>
            <person name="Cros-Aarteil S."/>
            <person name="Calhoun S."/>
            <person name="Kuo A."/>
            <person name="Mondo S."/>
            <person name="Pangilinan J."/>
            <person name="Riley R."/>
            <person name="Labutti K."/>
            <person name="Andreopoulos B."/>
            <person name="Lipzen A."/>
            <person name="Chen C."/>
            <person name="Yanf M."/>
            <person name="Daum C."/>
            <person name="Ng V."/>
            <person name="Clum A."/>
            <person name="Steindorff A."/>
            <person name="Ohm R."/>
            <person name="Martin F."/>
            <person name="Silar P."/>
            <person name="Natvig D."/>
            <person name="Lalanne C."/>
            <person name="Gautier V."/>
            <person name="Ament-Velasquez S.L."/>
            <person name="Kruys A."/>
            <person name="Hutchinson M.I."/>
            <person name="Powell A.J."/>
            <person name="Barry K."/>
            <person name="Miller A.N."/>
            <person name="Grigoriev I.V."/>
            <person name="Debuchy R."/>
            <person name="Gladieux P."/>
            <person name="Thoren M.H."/>
            <person name="Johannesson H."/>
        </authorList>
    </citation>
    <scope>NUCLEOTIDE SEQUENCE</scope>
    <source>
        <strain evidence="10">CBS 958.72</strain>
    </source>
</reference>
<comment type="caution">
    <text evidence="10">The sequence shown here is derived from an EMBL/GenBank/DDBJ whole genome shotgun (WGS) entry which is preliminary data.</text>
</comment>
<proteinExistence type="inferred from homology"/>
<dbReference type="PANTHER" id="PTHR47582">
    <property type="entry name" value="P450, PUTATIVE (EUROFUNG)-RELATED"/>
    <property type="match status" value="1"/>
</dbReference>
<keyword evidence="3 6" id="KW-0479">Metal-binding</keyword>
<evidence type="ECO:0000256" key="8">
    <source>
        <dbReference type="SAM" id="MobiDB-lite"/>
    </source>
</evidence>
<evidence type="ECO:0000256" key="2">
    <source>
        <dbReference type="ARBA" id="ARBA00010617"/>
    </source>
</evidence>
<dbReference type="AlphaFoldDB" id="A0AAE0MYX9"/>
<protein>
    <submittedName>
        <fullName evidence="10">Cytochrome P450</fullName>
    </submittedName>
</protein>
<keyword evidence="11" id="KW-1185">Reference proteome</keyword>
<keyword evidence="9" id="KW-1133">Transmembrane helix</keyword>
<organism evidence="10 11">
    <name type="scientific">Lasiosphaeria ovina</name>
    <dbReference type="NCBI Taxonomy" id="92902"/>
    <lineage>
        <taxon>Eukaryota</taxon>
        <taxon>Fungi</taxon>
        <taxon>Dikarya</taxon>
        <taxon>Ascomycota</taxon>
        <taxon>Pezizomycotina</taxon>
        <taxon>Sordariomycetes</taxon>
        <taxon>Sordariomycetidae</taxon>
        <taxon>Sordariales</taxon>
        <taxon>Lasiosphaeriaceae</taxon>
        <taxon>Lasiosphaeria</taxon>
    </lineage>
</organism>
<evidence type="ECO:0000256" key="9">
    <source>
        <dbReference type="SAM" id="Phobius"/>
    </source>
</evidence>
<keyword evidence="4 6" id="KW-0408">Iron</keyword>
<name>A0AAE0MYX9_9PEZI</name>
<dbReference type="EMBL" id="JAULSN010000010">
    <property type="protein sequence ID" value="KAK3362181.1"/>
    <property type="molecule type" value="Genomic_DNA"/>
</dbReference>
<keyword evidence="9" id="KW-0472">Membrane</keyword>
<dbReference type="PANTHER" id="PTHR47582:SF1">
    <property type="entry name" value="P450, PUTATIVE (EUROFUNG)-RELATED"/>
    <property type="match status" value="1"/>
</dbReference>
<dbReference type="Proteomes" id="UP001287356">
    <property type="component" value="Unassembled WGS sequence"/>
</dbReference>
<gene>
    <name evidence="10" type="ORF">B0T24DRAFT_660291</name>
</gene>
<evidence type="ECO:0000256" key="6">
    <source>
        <dbReference type="PIRSR" id="PIRSR602403-1"/>
    </source>
</evidence>
<feature type="transmembrane region" description="Helical" evidence="9">
    <location>
        <begin position="12"/>
        <end position="30"/>
    </location>
</feature>
<dbReference type="GO" id="GO:0004497">
    <property type="term" value="F:monooxygenase activity"/>
    <property type="evidence" value="ECO:0007669"/>
    <property type="project" value="UniProtKB-KW"/>
</dbReference>
<feature type="binding site" description="axial binding residue" evidence="6">
    <location>
        <position position="423"/>
    </location>
    <ligand>
        <name>heme</name>
        <dbReference type="ChEBI" id="CHEBI:30413"/>
    </ligand>
    <ligandPart>
        <name>Fe</name>
        <dbReference type="ChEBI" id="CHEBI:18248"/>
    </ligandPart>
</feature>
<dbReference type="GO" id="GO:0016705">
    <property type="term" value="F:oxidoreductase activity, acting on paired donors, with incorporation or reduction of molecular oxygen"/>
    <property type="evidence" value="ECO:0007669"/>
    <property type="project" value="InterPro"/>
</dbReference>
<evidence type="ECO:0000313" key="11">
    <source>
        <dbReference type="Proteomes" id="UP001287356"/>
    </source>
</evidence>
<feature type="region of interest" description="Disordered" evidence="8">
    <location>
        <begin position="538"/>
        <end position="564"/>
    </location>
</feature>
<feature type="compositionally biased region" description="Polar residues" evidence="8">
    <location>
        <begin position="539"/>
        <end position="552"/>
    </location>
</feature>
<keyword evidence="7" id="KW-0560">Oxidoreductase</keyword>
<evidence type="ECO:0000256" key="3">
    <source>
        <dbReference type="ARBA" id="ARBA00022723"/>
    </source>
</evidence>
<keyword evidence="6 7" id="KW-0349">Heme</keyword>
<keyword evidence="9" id="KW-0812">Transmembrane</keyword>
<sequence length="583" mass="63582">MALSSTAAADYALPIVVLIIGAASLVYLFARNMFAHNGREPPVAPQAIPVIGHIVGMERTSFNYYVELSRQMRGAPIFTVPLPGQKMYVVTSPELVQAVQKQHRVLAFPPIEAKFAAKICGTRPETQALMQINVNGDHGDHGLTTQSYMAMRAALKPGDQLDDMNRVMISEIANHHAVRLWPLNPYDDPAVADAFWEFEKGLMTILVGILPFITCRKSVAARNKVAKAFEAYYLAGGVEKGSALARNRYQVSVDHGLPLEDIARFEVGGSMAILLNTTPAALWTLLLLHSHGDGSLLNDIRAEIDACTETSTAADGQTTVKTLDIASLKDSCPLLLSAYQEVLRYRAMGTSVREVMEDTHLGPWLLKKGAMLQMPSRVMHQDSSLWGANVDEFYPRRFLANEKQHRPRGDVCFRAFGGGKTLCPGRHFATNEILALVAVFIARFDMKPVGDNGWKLPTTTNTNVASVIMEPDYDVQVDVRTRPGMEGVRWDIGLRKSDKIFAMIHAASSPEAKAATALVMMSQTEGAAAPAGTVALGASNGTSGSSPANKNATGVEEERGASTVEDVEPFRNVWLWEDGNMWT</sequence>
<dbReference type="InterPro" id="IPR053007">
    <property type="entry name" value="CYP450_monoxygenase_sec-met"/>
</dbReference>
<comment type="similarity">
    <text evidence="2 7">Belongs to the cytochrome P450 family.</text>
</comment>
<dbReference type="PRINTS" id="PR00465">
    <property type="entry name" value="EP450IV"/>
</dbReference>
<reference evidence="10" key="1">
    <citation type="journal article" date="2023" name="Mol. Phylogenet. Evol.">
        <title>Genome-scale phylogeny and comparative genomics of the fungal order Sordariales.</title>
        <authorList>
            <person name="Hensen N."/>
            <person name="Bonometti L."/>
            <person name="Westerberg I."/>
            <person name="Brannstrom I.O."/>
            <person name="Guillou S."/>
            <person name="Cros-Aarteil S."/>
            <person name="Calhoun S."/>
            <person name="Haridas S."/>
            <person name="Kuo A."/>
            <person name="Mondo S."/>
            <person name="Pangilinan J."/>
            <person name="Riley R."/>
            <person name="LaButti K."/>
            <person name="Andreopoulos B."/>
            <person name="Lipzen A."/>
            <person name="Chen C."/>
            <person name="Yan M."/>
            <person name="Daum C."/>
            <person name="Ng V."/>
            <person name="Clum A."/>
            <person name="Steindorff A."/>
            <person name="Ohm R.A."/>
            <person name="Martin F."/>
            <person name="Silar P."/>
            <person name="Natvig D.O."/>
            <person name="Lalanne C."/>
            <person name="Gautier V."/>
            <person name="Ament-Velasquez S.L."/>
            <person name="Kruys A."/>
            <person name="Hutchinson M.I."/>
            <person name="Powell A.J."/>
            <person name="Barry K."/>
            <person name="Miller A.N."/>
            <person name="Grigoriev I.V."/>
            <person name="Debuchy R."/>
            <person name="Gladieux P."/>
            <person name="Hiltunen Thoren M."/>
            <person name="Johannesson H."/>
        </authorList>
    </citation>
    <scope>NUCLEOTIDE SEQUENCE</scope>
    <source>
        <strain evidence="10">CBS 958.72</strain>
    </source>
</reference>
<evidence type="ECO:0000313" key="10">
    <source>
        <dbReference type="EMBL" id="KAK3362181.1"/>
    </source>
</evidence>
<dbReference type="CDD" id="cd11040">
    <property type="entry name" value="CYP7_CYP8-like"/>
    <property type="match status" value="1"/>
</dbReference>